<dbReference type="InterPro" id="IPR051487">
    <property type="entry name" value="Ser/Thr_Proteases_Immune/Dev"/>
</dbReference>
<keyword evidence="5 13" id="KW-0732">Signal</keyword>
<keyword evidence="7 12" id="KW-0720">Serine protease</keyword>
<dbReference type="PANTHER" id="PTHR24256">
    <property type="entry name" value="TRYPTASE-RELATED"/>
    <property type="match status" value="1"/>
</dbReference>
<evidence type="ECO:0000256" key="5">
    <source>
        <dbReference type="ARBA" id="ARBA00022729"/>
    </source>
</evidence>
<feature type="domain" description="Peptidase S1" evidence="14">
    <location>
        <begin position="58"/>
        <end position="308"/>
    </location>
</feature>
<evidence type="ECO:0000259" key="14">
    <source>
        <dbReference type="PROSITE" id="PS50240"/>
    </source>
</evidence>
<sequence>MAIMLGVLFLVLGSVCAINPSALDGTAVDWSKVRSIDEFDHYWTRLPLELQQYRDAGVLPGSLTRVTNSFVATPGQFPYVAALLSEFLTGTGLCGATVLTNSFLLTAAHCVSQNAVLLANGGLAIMGAYDRTVVEPEQQRIRFESSGITVHPQYTATELRYDIATILLNSPITYTGRIQPIRLPAVGDTRTFADVQGTVSGYGRTSGSSTAPASQYLRYAFVPIMSNSDCQTYWSPLYVQNQNMCTSGANGQSPCVGDSGSPLTAASATGPLQVGVVSFGSAVGCTSGYPAVYARITFFLQWILNNTDY</sequence>
<dbReference type="InterPro" id="IPR001314">
    <property type="entry name" value="Peptidase_S1A"/>
</dbReference>
<organism evidence="15 16">
    <name type="scientific">Anopheles dirus</name>
    <dbReference type="NCBI Taxonomy" id="7168"/>
    <lineage>
        <taxon>Eukaryota</taxon>
        <taxon>Metazoa</taxon>
        <taxon>Ecdysozoa</taxon>
        <taxon>Arthropoda</taxon>
        <taxon>Hexapoda</taxon>
        <taxon>Insecta</taxon>
        <taxon>Pterygota</taxon>
        <taxon>Neoptera</taxon>
        <taxon>Endopterygota</taxon>
        <taxon>Diptera</taxon>
        <taxon>Nematocera</taxon>
        <taxon>Culicoidea</taxon>
        <taxon>Culicidae</taxon>
        <taxon>Anophelinae</taxon>
        <taxon>Anopheles</taxon>
    </lineage>
</organism>
<keyword evidence="8" id="KW-0391">Immunity</keyword>
<dbReference type="PROSITE" id="PS00135">
    <property type="entry name" value="TRYPSIN_SER"/>
    <property type="match status" value="1"/>
</dbReference>
<evidence type="ECO:0000256" key="10">
    <source>
        <dbReference type="ARBA" id="ARBA00023180"/>
    </source>
</evidence>
<keyword evidence="6 12" id="KW-0378">Hydrolase</keyword>
<dbReference type="Pfam" id="PF00089">
    <property type="entry name" value="Trypsin"/>
    <property type="match status" value="1"/>
</dbReference>
<dbReference type="SUPFAM" id="SSF50494">
    <property type="entry name" value="Trypsin-like serine proteases"/>
    <property type="match status" value="1"/>
</dbReference>
<comment type="subcellular location">
    <subcellularLocation>
        <location evidence="1">Secreted</location>
    </subcellularLocation>
</comment>
<evidence type="ECO:0000256" key="13">
    <source>
        <dbReference type="SAM" id="SignalP"/>
    </source>
</evidence>
<dbReference type="PROSITE" id="PS00134">
    <property type="entry name" value="TRYPSIN_HIS"/>
    <property type="match status" value="1"/>
</dbReference>
<evidence type="ECO:0000256" key="1">
    <source>
        <dbReference type="ARBA" id="ARBA00004613"/>
    </source>
</evidence>
<comment type="similarity">
    <text evidence="11">Belongs to the peptidase S1 family. CLIP subfamily.</text>
</comment>
<dbReference type="InterPro" id="IPR009003">
    <property type="entry name" value="Peptidase_S1_PA"/>
</dbReference>
<evidence type="ECO:0000256" key="3">
    <source>
        <dbReference type="ARBA" id="ARBA00022588"/>
    </source>
</evidence>
<dbReference type="GO" id="GO:0045087">
    <property type="term" value="P:innate immune response"/>
    <property type="evidence" value="ECO:0007669"/>
    <property type="project" value="UniProtKB-KW"/>
</dbReference>
<dbReference type="PRINTS" id="PR00722">
    <property type="entry name" value="CHYMOTRYPSIN"/>
</dbReference>
<dbReference type="EnsemblMetazoa" id="ADIR016002-RA">
    <property type="protein sequence ID" value="ADIR016002-PA"/>
    <property type="gene ID" value="ADIR016002"/>
</dbReference>
<reference evidence="15" key="2">
    <citation type="submission" date="2020-05" db="UniProtKB">
        <authorList>
            <consortium name="EnsemblMetazoa"/>
        </authorList>
    </citation>
    <scope>IDENTIFICATION</scope>
    <source>
        <strain evidence="15">WRAIR2</strain>
    </source>
</reference>
<dbReference type="FunFam" id="2.40.10.10:FF:000034">
    <property type="entry name" value="Eupolytin"/>
    <property type="match status" value="1"/>
</dbReference>
<dbReference type="PROSITE" id="PS50240">
    <property type="entry name" value="TRYPSIN_DOM"/>
    <property type="match status" value="1"/>
</dbReference>
<evidence type="ECO:0000256" key="9">
    <source>
        <dbReference type="ARBA" id="ARBA00023157"/>
    </source>
</evidence>
<dbReference type="SMART" id="SM00020">
    <property type="entry name" value="Tryp_SPc"/>
    <property type="match status" value="1"/>
</dbReference>
<dbReference type="InterPro" id="IPR033116">
    <property type="entry name" value="TRYPSIN_SER"/>
</dbReference>
<evidence type="ECO:0000313" key="16">
    <source>
        <dbReference type="Proteomes" id="UP000075884"/>
    </source>
</evidence>
<dbReference type="Gene3D" id="2.40.10.10">
    <property type="entry name" value="Trypsin-like serine proteases"/>
    <property type="match status" value="1"/>
</dbReference>
<evidence type="ECO:0000256" key="6">
    <source>
        <dbReference type="ARBA" id="ARBA00022801"/>
    </source>
</evidence>
<dbReference type="CDD" id="cd00190">
    <property type="entry name" value="Tryp_SPc"/>
    <property type="match status" value="1"/>
</dbReference>
<dbReference type="InterPro" id="IPR043504">
    <property type="entry name" value="Peptidase_S1_PA_chymotrypsin"/>
</dbReference>
<evidence type="ECO:0000256" key="12">
    <source>
        <dbReference type="RuleBase" id="RU363034"/>
    </source>
</evidence>
<dbReference type="STRING" id="7168.A0A2C9GV82"/>
<keyword evidence="4 12" id="KW-0645">Protease</keyword>
<dbReference type="GO" id="GO:0005576">
    <property type="term" value="C:extracellular region"/>
    <property type="evidence" value="ECO:0007669"/>
    <property type="project" value="UniProtKB-SubCell"/>
</dbReference>
<evidence type="ECO:0000256" key="8">
    <source>
        <dbReference type="ARBA" id="ARBA00022859"/>
    </source>
</evidence>
<name>A0A2C9GV82_9DIPT</name>
<evidence type="ECO:0000256" key="2">
    <source>
        <dbReference type="ARBA" id="ARBA00022525"/>
    </source>
</evidence>
<dbReference type="GO" id="GO:0004252">
    <property type="term" value="F:serine-type endopeptidase activity"/>
    <property type="evidence" value="ECO:0007669"/>
    <property type="project" value="InterPro"/>
</dbReference>
<feature type="chain" id="PRO_5012293544" description="Peptidase S1 domain-containing protein" evidence="13">
    <location>
        <begin position="18"/>
        <end position="309"/>
    </location>
</feature>
<evidence type="ECO:0000256" key="11">
    <source>
        <dbReference type="ARBA" id="ARBA00024195"/>
    </source>
</evidence>
<proteinExistence type="inferred from homology"/>
<reference evidence="16" key="1">
    <citation type="submission" date="2013-03" db="EMBL/GenBank/DDBJ databases">
        <title>The Genome Sequence of Anopheles dirus WRAIR2.</title>
        <authorList>
            <consortium name="The Broad Institute Genomics Platform"/>
            <person name="Neafsey D.E."/>
            <person name="Walton C."/>
            <person name="Walker B."/>
            <person name="Young S.K."/>
            <person name="Zeng Q."/>
            <person name="Gargeya S."/>
            <person name="Fitzgerald M."/>
            <person name="Haas B."/>
            <person name="Abouelleil A."/>
            <person name="Allen A.W."/>
            <person name="Alvarado L."/>
            <person name="Arachchi H.M."/>
            <person name="Berlin A.M."/>
            <person name="Chapman S.B."/>
            <person name="Gainer-Dewar J."/>
            <person name="Goldberg J."/>
            <person name="Griggs A."/>
            <person name="Gujja S."/>
            <person name="Hansen M."/>
            <person name="Howarth C."/>
            <person name="Imamovic A."/>
            <person name="Ireland A."/>
            <person name="Larimer J."/>
            <person name="McCowan C."/>
            <person name="Murphy C."/>
            <person name="Pearson M."/>
            <person name="Poon T.W."/>
            <person name="Priest M."/>
            <person name="Roberts A."/>
            <person name="Saif S."/>
            <person name="Shea T."/>
            <person name="Sisk P."/>
            <person name="Sykes S."/>
            <person name="Wortman J."/>
            <person name="Nusbaum C."/>
            <person name="Birren B."/>
        </authorList>
    </citation>
    <scope>NUCLEOTIDE SEQUENCE [LARGE SCALE GENOMIC DNA]</scope>
    <source>
        <strain evidence="16">WRAIR2</strain>
    </source>
</reference>
<dbReference type="VEuPathDB" id="VectorBase:ADIR016002"/>
<dbReference type="GO" id="GO:0006508">
    <property type="term" value="P:proteolysis"/>
    <property type="evidence" value="ECO:0007669"/>
    <property type="project" value="UniProtKB-KW"/>
</dbReference>
<keyword evidence="2" id="KW-0964">Secreted</keyword>
<dbReference type="Proteomes" id="UP000075884">
    <property type="component" value="Unassembled WGS sequence"/>
</dbReference>
<keyword evidence="16" id="KW-1185">Reference proteome</keyword>
<dbReference type="AlphaFoldDB" id="A0A2C9GV82"/>
<accession>A0A2C9GV82</accession>
<dbReference type="InterPro" id="IPR001254">
    <property type="entry name" value="Trypsin_dom"/>
</dbReference>
<evidence type="ECO:0000256" key="4">
    <source>
        <dbReference type="ARBA" id="ARBA00022670"/>
    </source>
</evidence>
<keyword evidence="10" id="KW-0325">Glycoprotein</keyword>
<feature type="signal peptide" evidence="13">
    <location>
        <begin position="1"/>
        <end position="17"/>
    </location>
</feature>
<keyword evidence="3" id="KW-0399">Innate immunity</keyword>
<keyword evidence="9" id="KW-1015">Disulfide bond</keyword>
<evidence type="ECO:0000256" key="7">
    <source>
        <dbReference type="ARBA" id="ARBA00022825"/>
    </source>
</evidence>
<dbReference type="InterPro" id="IPR018114">
    <property type="entry name" value="TRYPSIN_HIS"/>
</dbReference>
<evidence type="ECO:0000313" key="15">
    <source>
        <dbReference type="EnsemblMetazoa" id="ADIR016002-PA"/>
    </source>
</evidence>
<protein>
    <recommendedName>
        <fullName evidence="14">Peptidase S1 domain-containing protein</fullName>
    </recommendedName>
</protein>